<reference evidence="2" key="1">
    <citation type="journal article" date="2020" name="Stud. Mycol.">
        <title>101 Dothideomycetes genomes: a test case for predicting lifestyles and emergence of pathogens.</title>
        <authorList>
            <person name="Haridas S."/>
            <person name="Albert R."/>
            <person name="Binder M."/>
            <person name="Bloem J."/>
            <person name="Labutti K."/>
            <person name="Salamov A."/>
            <person name="Andreopoulos B."/>
            <person name="Baker S."/>
            <person name="Barry K."/>
            <person name="Bills G."/>
            <person name="Bluhm B."/>
            <person name="Cannon C."/>
            <person name="Castanera R."/>
            <person name="Culley D."/>
            <person name="Daum C."/>
            <person name="Ezra D."/>
            <person name="Gonzalez J."/>
            <person name="Henrissat B."/>
            <person name="Kuo A."/>
            <person name="Liang C."/>
            <person name="Lipzen A."/>
            <person name="Lutzoni F."/>
            <person name="Magnuson J."/>
            <person name="Mondo S."/>
            <person name="Nolan M."/>
            <person name="Ohm R."/>
            <person name="Pangilinan J."/>
            <person name="Park H.-J."/>
            <person name="Ramirez L."/>
            <person name="Alfaro M."/>
            <person name="Sun H."/>
            <person name="Tritt A."/>
            <person name="Yoshinaga Y."/>
            <person name="Zwiers L.-H."/>
            <person name="Turgeon B."/>
            <person name="Goodwin S."/>
            <person name="Spatafora J."/>
            <person name="Crous P."/>
            <person name="Grigoriev I."/>
        </authorList>
    </citation>
    <scope>NUCLEOTIDE SEQUENCE</scope>
    <source>
        <strain evidence="2">CBS 279.74</strain>
    </source>
</reference>
<dbReference type="EMBL" id="MU005764">
    <property type="protein sequence ID" value="KAF2715118.1"/>
    <property type="molecule type" value="Genomic_DNA"/>
</dbReference>
<feature type="transmembrane region" description="Helical" evidence="1">
    <location>
        <begin position="73"/>
        <end position="93"/>
    </location>
</feature>
<keyword evidence="1" id="KW-1133">Transmembrane helix</keyword>
<name>A0A6G1KQK5_9PLEO</name>
<evidence type="ECO:0000256" key="1">
    <source>
        <dbReference type="SAM" id="Phobius"/>
    </source>
</evidence>
<evidence type="ECO:0000313" key="3">
    <source>
        <dbReference type="Proteomes" id="UP000799428"/>
    </source>
</evidence>
<protein>
    <submittedName>
        <fullName evidence="2">Uncharacterized protein</fullName>
    </submittedName>
</protein>
<gene>
    <name evidence="2" type="ORF">K504DRAFT_457288</name>
</gene>
<proteinExistence type="predicted"/>
<dbReference type="AlphaFoldDB" id="A0A6G1KQK5"/>
<accession>A0A6G1KQK5</accession>
<organism evidence="2 3">
    <name type="scientific">Pleomassaria siparia CBS 279.74</name>
    <dbReference type="NCBI Taxonomy" id="1314801"/>
    <lineage>
        <taxon>Eukaryota</taxon>
        <taxon>Fungi</taxon>
        <taxon>Dikarya</taxon>
        <taxon>Ascomycota</taxon>
        <taxon>Pezizomycotina</taxon>
        <taxon>Dothideomycetes</taxon>
        <taxon>Pleosporomycetidae</taxon>
        <taxon>Pleosporales</taxon>
        <taxon>Pleomassariaceae</taxon>
        <taxon>Pleomassaria</taxon>
    </lineage>
</organism>
<keyword evidence="1" id="KW-0472">Membrane</keyword>
<keyword evidence="3" id="KW-1185">Reference proteome</keyword>
<dbReference type="Proteomes" id="UP000799428">
    <property type="component" value="Unassembled WGS sequence"/>
</dbReference>
<evidence type="ECO:0000313" key="2">
    <source>
        <dbReference type="EMBL" id="KAF2715118.1"/>
    </source>
</evidence>
<sequence>MQNKIGLQHLAEHTDRAIYGNGNGTGTESQTNRDAEIGINLFAGQTPSVLISSPPTTIKYKPRFPLLSHMIRWRIQALGICAMFLFGGLQLSLCDIPGAW</sequence>
<keyword evidence="1" id="KW-0812">Transmembrane</keyword>